<reference evidence="1" key="1">
    <citation type="submission" date="2020-02" db="EMBL/GenBank/DDBJ databases">
        <authorList>
            <person name="Shen X.-R."/>
            <person name="Zhang Y.-X."/>
        </authorList>
    </citation>
    <scope>NUCLEOTIDE SEQUENCE</scope>
    <source>
        <strain evidence="1">SYP-B3998</strain>
    </source>
</reference>
<accession>A0A6G3ZXR4</accession>
<organism evidence="1">
    <name type="scientific">Paenibacillus sp. SYP-B3998</name>
    <dbReference type="NCBI Taxonomy" id="2678564"/>
    <lineage>
        <taxon>Bacteria</taxon>
        <taxon>Bacillati</taxon>
        <taxon>Bacillota</taxon>
        <taxon>Bacilli</taxon>
        <taxon>Bacillales</taxon>
        <taxon>Paenibacillaceae</taxon>
        <taxon>Paenibacillus</taxon>
    </lineage>
</organism>
<evidence type="ECO:0000313" key="1">
    <source>
        <dbReference type="EMBL" id="NEW06932.1"/>
    </source>
</evidence>
<gene>
    <name evidence="1" type="ORF">GK047_13055</name>
</gene>
<dbReference type="RefSeq" id="WP_163946944.1">
    <property type="nucleotide sequence ID" value="NZ_JAAIKC010000004.1"/>
</dbReference>
<proteinExistence type="predicted"/>
<evidence type="ECO:0008006" key="2">
    <source>
        <dbReference type="Google" id="ProtNLM"/>
    </source>
</evidence>
<dbReference type="EMBL" id="JAAIKC010000004">
    <property type="protein sequence ID" value="NEW06932.1"/>
    <property type="molecule type" value="Genomic_DNA"/>
</dbReference>
<comment type="caution">
    <text evidence="1">The sequence shown here is derived from an EMBL/GenBank/DDBJ whole genome shotgun (WGS) entry which is preliminary data.</text>
</comment>
<name>A0A6G3ZXR4_9BACL</name>
<protein>
    <recommendedName>
        <fullName evidence="2">YxiS</fullName>
    </recommendedName>
</protein>
<sequence length="102" mass="11754">MSKKEMEEQIIANYQRDEQMMILIFAQWCINHDLNPAEIYQLAYPNQEPNIALQLALDLTVTKDEAGEIPDDTVLGVLSLFGNEELACFVTEEIAKRPQRER</sequence>
<dbReference type="AlphaFoldDB" id="A0A6G3ZXR4"/>